<feature type="transmembrane region" description="Helical" evidence="1">
    <location>
        <begin position="12"/>
        <end position="32"/>
    </location>
</feature>
<dbReference type="AlphaFoldDB" id="A0A841STU2"/>
<keyword evidence="1" id="KW-0472">Membrane</keyword>
<gene>
    <name evidence="2" type="ORF">H7B67_02835</name>
</gene>
<reference evidence="2 3" key="1">
    <citation type="submission" date="2020-08" db="EMBL/GenBank/DDBJ databases">
        <title>Cohnella phylogeny.</title>
        <authorList>
            <person name="Dunlap C."/>
        </authorList>
    </citation>
    <scope>NUCLEOTIDE SEQUENCE [LARGE SCALE GENOMIC DNA]</scope>
    <source>
        <strain evidence="2 3">DSM 25241</strain>
    </source>
</reference>
<evidence type="ECO:0008006" key="4">
    <source>
        <dbReference type="Google" id="ProtNLM"/>
    </source>
</evidence>
<comment type="caution">
    <text evidence="2">The sequence shown here is derived from an EMBL/GenBank/DDBJ whole genome shotgun (WGS) entry which is preliminary data.</text>
</comment>
<dbReference type="RefSeq" id="WP_185118285.1">
    <property type="nucleotide sequence ID" value="NZ_JACJVQ010000003.1"/>
</dbReference>
<evidence type="ECO:0000313" key="2">
    <source>
        <dbReference type="EMBL" id="MBB6633047.1"/>
    </source>
</evidence>
<dbReference type="Proteomes" id="UP000535838">
    <property type="component" value="Unassembled WGS sequence"/>
</dbReference>
<organism evidence="2 3">
    <name type="scientific">Cohnella thailandensis</name>
    <dbReference type="NCBI Taxonomy" id="557557"/>
    <lineage>
        <taxon>Bacteria</taxon>
        <taxon>Bacillati</taxon>
        <taxon>Bacillota</taxon>
        <taxon>Bacilli</taxon>
        <taxon>Bacillales</taxon>
        <taxon>Paenibacillaceae</taxon>
        <taxon>Cohnella</taxon>
    </lineage>
</organism>
<feature type="transmembrane region" description="Helical" evidence="1">
    <location>
        <begin position="44"/>
        <end position="66"/>
    </location>
</feature>
<keyword evidence="3" id="KW-1185">Reference proteome</keyword>
<evidence type="ECO:0000256" key="1">
    <source>
        <dbReference type="SAM" id="Phobius"/>
    </source>
</evidence>
<protein>
    <recommendedName>
        <fullName evidence="4">Holin</fullName>
    </recommendedName>
</protein>
<keyword evidence="1" id="KW-0812">Transmembrane</keyword>
<evidence type="ECO:0000313" key="3">
    <source>
        <dbReference type="Proteomes" id="UP000535838"/>
    </source>
</evidence>
<feature type="transmembrane region" description="Helical" evidence="1">
    <location>
        <begin position="72"/>
        <end position="90"/>
    </location>
</feature>
<sequence length="97" mass="10731">MAVALTYWMEVALWVALGAMAVDFLAGLFQSLKGNTISSLNEPVLGYLKDIVYYVLPLLMLAGFSTMDETEWIVKAAYFVGAAAVVIKYLKDIRAKF</sequence>
<accession>A0A841STU2</accession>
<dbReference type="EMBL" id="JACJVQ010000003">
    <property type="protein sequence ID" value="MBB6633047.1"/>
    <property type="molecule type" value="Genomic_DNA"/>
</dbReference>
<proteinExistence type="predicted"/>
<keyword evidence="1" id="KW-1133">Transmembrane helix</keyword>
<name>A0A841STU2_9BACL</name>